<dbReference type="InterPro" id="IPR027417">
    <property type="entry name" value="P-loop_NTPase"/>
</dbReference>
<gene>
    <name evidence="7" type="ORF">NSK_008451</name>
</gene>
<evidence type="ECO:0000313" key="8">
    <source>
        <dbReference type="Proteomes" id="UP000355283"/>
    </source>
</evidence>
<protein>
    <recommendedName>
        <fullName evidence="2">formate--tetrahydrofolate ligase</fullName>
        <ecNumber evidence="2">6.3.4.3</ecNumber>
    </recommendedName>
</protein>
<dbReference type="Gene3D" id="3.40.50.300">
    <property type="entry name" value="P-loop containing nucleotide triphosphate hydrolases"/>
    <property type="match status" value="1"/>
</dbReference>
<evidence type="ECO:0000256" key="1">
    <source>
        <dbReference type="ARBA" id="ARBA00004777"/>
    </source>
</evidence>
<dbReference type="Gene3D" id="3.10.410.10">
    <property type="entry name" value="Formyltetrahydrofolate synthetase, domain 3"/>
    <property type="match status" value="1"/>
</dbReference>
<keyword evidence="4" id="KW-0436">Ligase</keyword>
<name>A0A4D9CUJ7_9STRA</name>
<dbReference type="SUPFAM" id="SSF52540">
    <property type="entry name" value="P-loop containing nucleoside triphosphate hydrolases"/>
    <property type="match status" value="2"/>
</dbReference>
<dbReference type="OrthoDB" id="5126881at2759"/>
<comment type="caution">
    <text evidence="7">The sequence shown here is derived from an EMBL/GenBank/DDBJ whole genome shotgun (WGS) entry which is preliminary data.</text>
</comment>
<dbReference type="GO" id="GO:0004329">
    <property type="term" value="F:formate-tetrahydrofolate ligase activity"/>
    <property type="evidence" value="ECO:0007669"/>
    <property type="project" value="UniProtKB-EC"/>
</dbReference>
<evidence type="ECO:0000256" key="2">
    <source>
        <dbReference type="ARBA" id="ARBA00012295"/>
    </source>
</evidence>
<dbReference type="EMBL" id="SDOX01000175">
    <property type="protein sequence ID" value="TFJ80308.1"/>
    <property type="molecule type" value="Genomic_DNA"/>
</dbReference>
<comment type="pathway">
    <text evidence="1">One-carbon metabolism; tetrahydrofolate interconversion.</text>
</comment>
<keyword evidence="8" id="KW-1185">Reference proteome</keyword>
<organism evidence="7 8">
    <name type="scientific">Nannochloropsis salina CCMP1776</name>
    <dbReference type="NCBI Taxonomy" id="1027361"/>
    <lineage>
        <taxon>Eukaryota</taxon>
        <taxon>Sar</taxon>
        <taxon>Stramenopiles</taxon>
        <taxon>Ochrophyta</taxon>
        <taxon>Eustigmatophyceae</taxon>
        <taxon>Eustigmatales</taxon>
        <taxon>Monodopsidaceae</taxon>
        <taxon>Microchloropsis</taxon>
        <taxon>Microchloropsis salina</taxon>
    </lineage>
</organism>
<dbReference type="Proteomes" id="UP000355283">
    <property type="component" value="Unassembled WGS sequence"/>
</dbReference>
<dbReference type="Pfam" id="PF01268">
    <property type="entry name" value="FTHFS"/>
    <property type="match status" value="2"/>
</dbReference>
<dbReference type="FunFam" id="3.10.410.10:FF:000001">
    <property type="entry name" value="Putative formate--tetrahydrofolate ligase"/>
    <property type="match status" value="1"/>
</dbReference>
<evidence type="ECO:0000313" key="7">
    <source>
        <dbReference type="EMBL" id="TFJ80308.1"/>
    </source>
</evidence>
<sequence length="267" mass="28629">MRIGLSHLLRPRHLSIRSSFLVYSRPFEAKMSTFKLVPADPVPSDIEVSQSIDPVNIATIAANAGVLPEELVLYGNHKAKISLDVRDRLKNQKNGHYIVMTGINPTPLGEGKSTTTVGLCQALGAHLGKKTFVCIRQPSQGPTFGIKGGAAGDQSRKLETIVREMYGGDGVEYSEVAEEQIKAYESAGFGHLPMCVAKTQYSLSCDAAAKGVPTGFKVAVREIRACVGAGFLYALAGDIMTIPGLPTRPGFYDVDIDFATGRIVGLF</sequence>
<reference evidence="7 8" key="1">
    <citation type="submission" date="2019-01" db="EMBL/GenBank/DDBJ databases">
        <title>Nuclear Genome Assembly of the Microalgal Biofuel strain Nannochloropsis salina CCMP1776.</title>
        <authorList>
            <person name="Hovde B."/>
        </authorList>
    </citation>
    <scope>NUCLEOTIDE SEQUENCE [LARGE SCALE GENOMIC DNA]</scope>
    <source>
        <strain evidence="7 8">CCMP1776</strain>
    </source>
</reference>
<evidence type="ECO:0000256" key="3">
    <source>
        <dbReference type="ARBA" id="ARBA00022563"/>
    </source>
</evidence>
<evidence type="ECO:0000256" key="4">
    <source>
        <dbReference type="ARBA" id="ARBA00022598"/>
    </source>
</evidence>
<dbReference type="EC" id="6.3.4.3" evidence="2"/>
<dbReference type="AlphaFoldDB" id="A0A4D9CUJ7"/>
<keyword evidence="3" id="KW-0554">One-carbon metabolism</keyword>
<evidence type="ECO:0000256" key="6">
    <source>
        <dbReference type="ARBA" id="ARBA00022840"/>
    </source>
</evidence>
<evidence type="ECO:0000256" key="5">
    <source>
        <dbReference type="ARBA" id="ARBA00022741"/>
    </source>
</evidence>
<accession>A0A4D9CUJ7</accession>
<dbReference type="GO" id="GO:0005524">
    <property type="term" value="F:ATP binding"/>
    <property type="evidence" value="ECO:0007669"/>
    <property type="project" value="UniProtKB-KW"/>
</dbReference>
<dbReference type="InterPro" id="IPR000559">
    <property type="entry name" value="Formate_THF_ligase"/>
</dbReference>
<proteinExistence type="predicted"/>
<keyword evidence="5" id="KW-0547">Nucleotide-binding</keyword>
<keyword evidence="6" id="KW-0067">ATP-binding</keyword>
<dbReference type="GO" id="GO:0006730">
    <property type="term" value="P:one-carbon metabolic process"/>
    <property type="evidence" value="ECO:0007669"/>
    <property type="project" value="UniProtKB-KW"/>
</dbReference>